<dbReference type="InterPro" id="IPR036706">
    <property type="entry name" value="VOMI_sf"/>
</dbReference>
<accession>A0A553JRQ7</accession>
<organism evidence="8 9">
    <name type="scientific">Shewanella hanedai</name>
    <name type="common">Alteromonas hanedai</name>
    <dbReference type="NCBI Taxonomy" id="25"/>
    <lineage>
        <taxon>Bacteria</taxon>
        <taxon>Pseudomonadati</taxon>
        <taxon>Pseudomonadota</taxon>
        <taxon>Gammaproteobacteria</taxon>
        <taxon>Alteromonadales</taxon>
        <taxon>Shewanellaceae</taxon>
        <taxon>Shewanella</taxon>
    </lineage>
</organism>
<dbReference type="InterPro" id="IPR000909">
    <property type="entry name" value="PLipase_C_PInositol-sp_X_dom"/>
</dbReference>
<feature type="transmembrane region" description="Helical" evidence="6">
    <location>
        <begin position="12"/>
        <end position="32"/>
    </location>
</feature>
<evidence type="ECO:0000256" key="3">
    <source>
        <dbReference type="ARBA" id="ARBA00019758"/>
    </source>
</evidence>
<name>A0A553JRQ7_SHEHA</name>
<dbReference type="SMART" id="SM00148">
    <property type="entry name" value="PLCXc"/>
    <property type="match status" value="1"/>
</dbReference>
<dbReference type="Pfam" id="PF03762">
    <property type="entry name" value="VOMI"/>
    <property type="match status" value="1"/>
</dbReference>
<dbReference type="OrthoDB" id="6402666at2"/>
<sequence>MTFTSKEIKGSFMKNVICIVVIFFFSINSYALDERNWMRDINGSTKLTHLTIPGTHDSAAFRTTSLAETQDWSIREQLENGIRFFDIRISNRIGSVNDFELRHGDIFLGSFNDLVMDEVESFLDAHDGEVIFMSIKHEKPNFLADDGLDISRLNQDYINAPGTKFYQHSITGSTELDTVRSHIVLFNRYTPNNDSVGIGWKNDLLKIQDEYELDTECYEQVIIPATPFSDAVTQRICGPQVGLDYPKKALQVKEHLDEAHLDFNSSKIWINFASAQYNGFYISNTADYVNPKVKEYFYSGVGSTENIGSIILMDYPNRTANLISDIINNNDRSSSSNTNIIPSGNLGSAITDGFWGTWGSIVKCSSGQYVYGYKLKSESEGGDDTALNGIELWCGNSDVGVNFPIQSATGPYGDWGGLSSLCPYYSQPVVGFDIKIEPKQGDDDDTAANDIDLYCKDGPMINAPTNNGQWGNWTPRQNCPSGQAVTGIITRVEDSQGDGDDTALNGVRLICEDF</sequence>
<dbReference type="Gene3D" id="3.20.20.190">
    <property type="entry name" value="Phosphatidylinositol (PI) phosphodiesterase"/>
    <property type="match status" value="1"/>
</dbReference>
<dbReference type="AlphaFoldDB" id="A0A553JRQ7"/>
<dbReference type="GO" id="GO:0008081">
    <property type="term" value="F:phosphoric diester hydrolase activity"/>
    <property type="evidence" value="ECO:0007669"/>
    <property type="project" value="InterPro"/>
</dbReference>
<evidence type="ECO:0000256" key="1">
    <source>
        <dbReference type="ARBA" id="ARBA00001316"/>
    </source>
</evidence>
<dbReference type="EC" id="4.6.1.13" evidence="2"/>
<keyword evidence="6" id="KW-1133">Transmembrane helix</keyword>
<dbReference type="EMBL" id="VKGK01000006">
    <property type="protein sequence ID" value="TRY15127.1"/>
    <property type="molecule type" value="Genomic_DNA"/>
</dbReference>
<dbReference type="PROSITE" id="PS50007">
    <property type="entry name" value="PIPLC_X_DOMAIN"/>
    <property type="match status" value="1"/>
</dbReference>
<evidence type="ECO:0000256" key="6">
    <source>
        <dbReference type="SAM" id="Phobius"/>
    </source>
</evidence>
<proteinExistence type="predicted"/>
<comment type="caution">
    <text evidence="8">The sequence shown here is derived from an EMBL/GenBank/DDBJ whole genome shotgun (WGS) entry which is preliminary data.</text>
</comment>
<dbReference type="GO" id="GO:0004436">
    <property type="term" value="F:phosphatidylinositol diacylglycerol-lyase activity"/>
    <property type="evidence" value="ECO:0007669"/>
    <property type="project" value="UniProtKB-EC"/>
</dbReference>
<dbReference type="SUPFAM" id="SSF51092">
    <property type="entry name" value="Vitelline membrane outer protein-I (VMO-I)"/>
    <property type="match status" value="1"/>
</dbReference>
<evidence type="ECO:0000259" key="7">
    <source>
        <dbReference type="SMART" id="SM00148"/>
    </source>
</evidence>
<evidence type="ECO:0000313" key="8">
    <source>
        <dbReference type="EMBL" id="TRY15127.1"/>
    </source>
</evidence>
<dbReference type="InterPro" id="IPR005515">
    <property type="entry name" value="VOMI"/>
</dbReference>
<keyword evidence="6" id="KW-0812">Transmembrane</keyword>
<dbReference type="CDD" id="cd00220">
    <property type="entry name" value="VMO-I"/>
    <property type="match status" value="1"/>
</dbReference>
<keyword evidence="6" id="KW-0472">Membrane</keyword>
<comment type="catalytic activity">
    <reaction evidence="1">
        <text>a 1,2-diacyl-sn-glycero-3-phospho-(1D-myo-inositol) = 1D-myo-inositol 1,2-cyclic phosphate + a 1,2-diacyl-sn-glycerol</text>
        <dbReference type="Rhea" id="RHEA:17093"/>
        <dbReference type="ChEBI" id="CHEBI:17815"/>
        <dbReference type="ChEBI" id="CHEBI:57880"/>
        <dbReference type="ChEBI" id="CHEBI:58484"/>
        <dbReference type="EC" id="4.6.1.13"/>
    </reaction>
</comment>
<dbReference type="Proteomes" id="UP000318126">
    <property type="component" value="Unassembled WGS sequence"/>
</dbReference>
<dbReference type="GO" id="GO:0006629">
    <property type="term" value="P:lipid metabolic process"/>
    <property type="evidence" value="ECO:0007669"/>
    <property type="project" value="InterPro"/>
</dbReference>
<evidence type="ECO:0000256" key="5">
    <source>
        <dbReference type="ARBA" id="ARBA00030782"/>
    </source>
</evidence>
<dbReference type="GO" id="GO:0005615">
    <property type="term" value="C:extracellular space"/>
    <property type="evidence" value="ECO:0007669"/>
    <property type="project" value="TreeGrafter"/>
</dbReference>
<dbReference type="PANTHER" id="PTHR18841">
    <property type="entry name" value="VITELLINE MEMBRANE OUTER LAYER PROTEIN I-RELATED"/>
    <property type="match status" value="1"/>
</dbReference>
<feature type="domain" description="Phosphatidylinositol-specific phospholipase C X" evidence="7">
    <location>
        <begin position="47"/>
        <end position="188"/>
    </location>
</feature>
<evidence type="ECO:0000256" key="4">
    <source>
        <dbReference type="ARBA" id="ARBA00030474"/>
    </source>
</evidence>
<protein>
    <recommendedName>
        <fullName evidence="3">1-phosphatidylinositol phosphodiesterase</fullName>
        <ecNumber evidence="2">4.6.1.13</ecNumber>
    </recommendedName>
    <alternativeName>
        <fullName evidence="4">Phosphatidylinositol diacylglycerol-lyase</fullName>
    </alternativeName>
    <alternativeName>
        <fullName evidence="5">Phosphatidylinositol-specific phospholipase C</fullName>
    </alternativeName>
</protein>
<dbReference type="Gene3D" id="2.100.10.20">
    <property type="entry name" value="Vitelline membrane outer layer protein I (VOMI)"/>
    <property type="match status" value="1"/>
</dbReference>
<evidence type="ECO:0000313" key="9">
    <source>
        <dbReference type="Proteomes" id="UP000318126"/>
    </source>
</evidence>
<reference evidence="9" key="1">
    <citation type="submission" date="2019-07" db="EMBL/GenBank/DDBJ databases">
        <title>Shewanella sp. YLB-08 draft genomic sequence.</title>
        <authorList>
            <person name="Yu L."/>
        </authorList>
    </citation>
    <scope>NUCLEOTIDE SEQUENCE [LARGE SCALE GENOMIC DNA]</scope>
    <source>
        <strain evidence="9">JCM 20706</strain>
    </source>
</reference>
<dbReference type="InterPro" id="IPR017946">
    <property type="entry name" value="PLC-like_Pdiesterase_TIM-brl"/>
</dbReference>
<evidence type="ECO:0000256" key="2">
    <source>
        <dbReference type="ARBA" id="ARBA00012581"/>
    </source>
</evidence>
<dbReference type="PANTHER" id="PTHR18841:SF0">
    <property type="entry name" value="VITELLINE MEMBRANE OUTER LAYER 1 HOMOLOG A-RELATED"/>
    <property type="match status" value="1"/>
</dbReference>
<dbReference type="SUPFAM" id="SSF51695">
    <property type="entry name" value="PLC-like phosphodiesterases"/>
    <property type="match status" value="1"/>
</dbReference>
<gene>
    <name evidence="8" type="ORF">FN961_07430</name>
</gene>
<dbReference type="Pfam" id="PF26146">
    <property type="entry name" value="PI-PLC_X"/>
    <property type="match status" value="1"/>
</dbReference>
<keyword evidence="9" id="KW-1185">Reference proteome</keyword>